<organism evidence="1 2">
    <name type="scientific">Granulicella rosea</name>
    <dbReference type="NCBI Taxonomy" id="474952"/>
    <lineage>
        <taxon>Bacteria</taxon>
        <taxon>Pseudomonadati</taxon>
        <taxon>Acidobacteriota</taxon>
        <taxon>Terriglobia</taxon>
        <taxon>Terriglobales</taxon>
        <taxon>Acidobacteriaceae</taxon>
        <taxon>Granulicella</taxon>
    </lineage>
</organism>
<proteinExistence type="predicted"/>
<dbReference type="PROSITE" id="PS51257">
    <property type="entry name" value="PROKAR_LIPOPROTEIN"/>
    <property type="match status" value="1"/>
</dbReference>
<accession>A0A239LYZ6</accession>
<gene>
    <name evidence="1" type="ORF">SAMN05421770_10893</name>
</gene>
<dbReference type="RefSeq" id="WP_217897075.1">
    <property type="nucleotide sequence ID" value="NZ_FZOU01000008.1"/>
</dbReference>
<evidence type="ECO:0000313" key="1">
    <source>
        <dbReference type="EMBL" id="SNT35701.1"/>
    </source>
</evidence>
<dbReference type="EMBL" id="FZOU01000008">
    <property type="protein sequence ID" value="SNT35701.1"/>
    <property type="molecule type" value="Genomic_DNA"/>
</dbReference>
<reference evidence="1 2" key="1">
    <citation type="submission" date="2017-06" db="EMBL/GenBank/DDBJ databases">
        <authorList>
            <person name="Kim H.J."/>
            <person name="Triplett B.A."/>
        </authorList>
    </citation>
    <scope>NUCLEOTIDE SEQUENCE [LARGE SCALE GENOMIC DNA]</scope>
    <source>
        <strain evidence="1 2">DSM 18704</strain>
    </source>
</reference>
<dbReference type="Proteomes" id="UP000198356">
    <property type="component" value="Unassembled WGS sequence"/>
</dbReference>
<keyword evidence="2" id="KW-1185">Reference proteome</keyword>
<protein>
    <submittedName>
        <fullName evidence="1">Uncharacterized protein</fullName>
    </submittedName>
</protein>
<feature type="non-terminal residue" evidence="1">
    <location>
        <position position="494"/>
    </location>
</feature>
<dbReference type="AlphaFoldDB" id="A0A239LYZ6"/>
<name>A0A239LYZ6_9BACT</name>
<sequence length="494" mass="52523">MKLNLRERYAFGLVAVLSCLLAVPSRMSGQAIAKTSNALDRIRFGDLGTDAFSESVHGFINLGNPMGTGALGQTWREIAPSATAANIGNPAYNQALTFTMACDPSLQNYLTLQLWGSDTTLDVIYLYTAKQGYQVSNYYSTNQPEIDYQETADPAFAGRFLYETVAIPLAMTTGKTSVTLTLNAAQSFYYYNNVTTNLPAGATSRPIYSAFTHTNPYLILDPADPQGTAPAGATPTPAALDAAYLNGLTTSITALLQTVQSNQIYGSAWSSAVAKGTVPAQIYGYFDAGKSPSNSYTLTQWLNNAAIDTSAGNNVAMERLDMLAYVYSTPGIVPSLYKSAPLVPAIYSALDSYSFMQSLNGSWGDMTAWNGVGATSATVSNPYGRTNAQGSPIEGAGTWAIGSAIVDLSTDSTFLSALDQPINATLEPGVMRYQAYQAMLSAHLAFLGSAVGYGHAPNQDLLQARAYVYTNLALQFLDKRYGTALAVSNATVLA</sequence>
<evidence type="ECO:0000313" key="2">
    <source>
        <dbReference type="Proteomes" id="UP000198356"/>
    </source>
</evidence>